<dbReference type="InterPro" id="IPR003689">
    <property type="entry name" value="ZIP"/>
</dbReference>
<dbReference type="GO" id="GO:0030003">
    <property type="term" value="P:intracellular monoatomic cation homeostasis"/>
    <property type="evidence" value="ECO:0007669"/>
    <property type="project" value="TreeGrafter"/>
</dbReference>
<comment type="similarity">
    <text evidence="2">Belongs to the ZIP transporter (TC 2.A.5) family.</text>
</comment>
<dbReference type="EMBL" id="JBAMIC010000021">
    <property type="protein sequence ID" value="KAK7092499.1"/>
    <property type="molecule type" value="Genomic_DNA"/>
</dbReference>
<feature type="transmembrane region" description="Helical" evidence="7">
    <location>
        <begin position="499"/>
        <end position="519"/>
    </location>
</feature>
<feature type="region of interest" description="Disordered" evidence="6">
    <location>
        <begin position="122"/>
        <end position="159"/>
    </location>
</feature>
<reference evidence="9 10" key="1">
    <citation type="submission" date="2024-02" db="EMBL/GenBank/DDBJ databases">
        <title>Chromosome-scale genome assembly of the rough periwinkle Littorina saxatilis.</title>
        <authorList>
            <person name="De Jode A."/>
            <person name="Faria R."/>
            <person name="Formenti G."/>
            <person name="Sims Y."/>
            <person name="Smith T.P."/>
            <person name="Tracey A."/>
            <person name="Wood J.M.D."/>
            <person name="Zagrodzka Z.B."/>
            <person name="Johannesson K."/>
            <person name="Butlin R.K."/>
            <person name="Leder E.H."/>
        </authorList>
    </citation>
    <scope>NUCLEOTIDE SEQUENCE [LARGE SCALE GENOMIC DNA]</scope>
    <source>
        <strain evidence="9">Snail1</strain>
        <tissue evidence="9">Muscle</tissue>
    </source>
</reference>
<dbReference type="GO" id="GO:0071578">
    <property type="term" value="P:zinc ion import across plasma membrane"/>
    <property type="evidence" value="ECO:0007669"/>
    <property type="project" value="TreeGrafter"/>
</dbReference>
<accession>A0AAN9ATZ3</accession>
<evidence type="ECO:0000256" key="6">
    <source>
        <dbReference type="SAM" id="MobiDB-lite"/>
    </source>
</evidence>
<dbReference type="Pfam" id="PF21116">
    <property type="entry name" value="EF-hand_Zip"/>
    <property type="match status" value="1"/>
</dbReference>
<dbReference type="GO" id="GO:0140410">
    <property type="term" value="F:monoatomic cation:bicarbonate symporter activity"/>
    <property type="evidence" value="ECO:0007669"/>
    <property type="project" value="TreeGrafter"/>
</dbReference>
<feature type="transmembrane region" description="Helical" evidence="7">
    <location>
        <begin position="184"/>
        <end position="206"/>
    </location>
</feature>
<comment type="subcellular location">
    <subcellularLocation>
        <location evidence="1">Membrane</location>
        <topology evidence="1">Multi-pass membrane protein</topology>
    </subcellularLocation>
</comment>
<gene>
    <name evidence="9" type="ORF">V1264_008236</name>
</gene>
<dbReference type="GO" id="GO:0005886">
    <property type="term" value="C:plasma membrane"/>
    <property type="evidence" value="ECO:0007669"/>
    <property type="project" value="TreeGrafter"/>
</dbReference>
<comment type="caution">
    <text evidence="9">The sequence shown here is derived from an EMBL/GenBank/DDBJ whole genome shotgun (WGS) entry which is preliminary data.</text>
</comment>
<feature type="compositionally biased region" description="Basic and acidic residues" evidence="6">
    <location>
        <begin position="250"/>
        <end position="280"/>
    </location>
</feature>
<evidence type="ECO:0000256" key="5">
    <source>
        <dbReference type="ARBA" id="ARBA00023136"/>
    </source>
</evidence>
<dbReference type="GO" id="GO:0005385">
    <property type="term" value="F:zinc ion transmembrane transporter activity"/>
    <property type="evidence" value="ECO:0007669"/>
    <property type="project" value="TreeGrafter"/>
</dbReference>
<dbReference type="InterPro" id="IPR049406">
    <property type="entry name" value="ZIP4_12_EF-hand"/>
</dbReference>
<evidence type="ECO:0000313" key="9">
    <source>
        <dbReference type="EMBL" id="KAK7092499.1"/>
    </source>
</evidence>
<dbReference type="InterPro" id="IPR050799">
    <property type="entry name" value="ZIP_Transporter"/>
</dbReference>
<feature type="domain" description="Zinc transporter ZIP4/12 EF-hand" evidence="8">
    <location>
        <begin position="5"/>
        <end position="115"/>
    </location>
</feature>
<evidence type="ECO:0000256" key="7">
    <source>
        <dbReference type="SAM" id="Phobius"/>
    </source>
</evidence>
<protein>
    <recommendedName>
        <fullName evidence="8">Zinc transporter ZIP4/12 EF-hand domain-containing protein</fullName>
    </recommendedName>
</protein>
<feature type="transmembrane region" description="Helical" evidence="7">
    <location>
        <begin position="295"/>
        <end position="317"/>
    </location>
</feature>
<keyword evidence="5 7" id="KW-0472">Membrane</keyword>
<organism evidence="9 10">
    <name type="scientific">Littorina saxatilis</name>
    <dbReference type="NCBI Taxonomy" id="31220"/>
    <lineage>
        <taxon>Eukaryota</taxon>
        <taxon>Metazoa</taxon>
        <taxon>Spiralia</taxon>
        <taxon>Lophotrochozoa</taxon>
        <taxon>Mollusca</taxon>
        <taxon>Gastropoda</taxon>
        <taxon>Caenogastropoda</taxon>
        <taxon>Littorinimorpha</taxon>
        <taxon>Littorinoidea</taxon>
        <taxon>Littorinidae</taxon>
        <taxon>Littorina</taxon>
    </lineage>
</organism>
<proteinExistence type="inferred from homology"/>
<keyword evidence="4 7" id="KW-1133">Transmembrane helix</keyword>
<sequence length="593" mass="64483">MGESEYFIEKIFRKYSERNVLLLAGLQHLMENIGLGEHNEEKGSMVGETGQKVHEEKTGRLNLKRRSTSAVTHVHSDHSECYNVRELLSDFHFDRLNGLDLDHFLLLCPAIIDQLDNSGCHHHQGNQGHGRLSPGDGNNKDHAHAHEDESSDHHKHTHADTDDVLVSEAATNKVVDSGDIPPLVWVYSSVAVLVISLVGLLGVAVIPVMRRLFYKNLLQFLVALAVGALCGDALLHLLPHALSSGHGKHEKPASRRDHATSYDHDDHKTISDSDHDHGTAEEEGGHDDTSVWKGLVALLGLLFFFLAERVLIIVTSWRAEKKLQRKAQLKAADLVGAKRIPEARGLFLMVPATQNTDPSYDALIRETAIIDDDDDDNKNSSDIFLSSNYNHHVISSSSQSLHEDQGHSEEDQGHDEGHGHGHSHHQGDVPGSVSAVAWMVILGDGIHNLSDGLAIGAAFASSVTGGFSTSVAVFCHELPHEIGDFAMLLKAGMPAKQALMYNVLSSVLCFIGMVIGVLLGQLENASSWIFCTVAGMFLYISLADMLPQLTVTKRKGGPSPGSQLLLQCVGVGVGAGIMLIIAVFEHDLKTLID</sequence>
<evidence type="ECO:0000259" key="8">
    <source>
        <dbReference type="Pfam" id="PF21116"/>
    </source>
</evidence>
<name>A0AAN9ATZ3_9CAEN</name>
<dbReference type="AlphaFoldDB" id="A0AAN9ATZ3"/>
<feature type="compositionally biased region" description="Basic and acidic residues" evidence="6">
    <location>
        <begin position="138"/>
        <end position="152"/>
    </location>
</feature>
<evidence type="ECO:0000256" key="3">
    <source>
        <dbReference type="ARBA" id="ARBA00022692"/>
    </source>
</evidence>
<feature type="region of interest" description="Disordered" evidence="6">
    <location>
        <begin position="396"/>
        <end position="427"/>
    </location>
</feature>
<dbReference type="PANTHER" id="PTHR12191:SF37">
    <property type="entry name" value="ZINC TRANSPORTER FOI"/>
    <property type="match status" value="1"/>
</dbReference>
<feature type="transmembrane region" description="Helical" evidence="7">
    <location>
        <begin position="525"/>
        <end position="543"/>
    </location>
</feature>
<feature type="transmembrane region" description="Helical" evidence="7">
    <location>
        <begin position="218"/>
        <end position="238"/>
    </location>
</feature>
<dbReference type="Proteomes" id="UP001374579">
    <property type="component" value="Unassembled WGS sequence"/>
</dbReference>
<evidence type="ECO:0000313" key="10">
    <source>
        <dbReference type="Proteomes" id="UP001374579"/>
    </source>
</evidence>
<dbReference type="PANTHER" id="PTHR12191">
    <property type="entry name" value="SOLUTE CARRIER FAMILY 39"/>
    <property type="match status" value="1"/>
</dbReference>
<evidence type="ECO:0000256" key="4">
    <source>
        <dbReference type="ARBA" id="ARBA00022989"/>
    </source>
</evidence>
<keyword evidence="10" id="KW-1185">Reference proteome</keyword>
<keyword evidence="3 7" id="KW-0812">Transmembrane</keyword>
<dbReference type="Pfam" id="PF02535">
    <property type="entry name" value="Zip"/>
    <property type="match status" value="1"/>
</dbReference>
<feature type="region of interest" description="Disordered" evidence="6">
    <location>
        <begin position="245"/>
        <end position="287"/>
    </location>
</feature>
<feature type="transmembrane region" description="Helical" evidence="7">
    <location>
        <begin position="564"/>
        <end position="584"/>
    </location>
</feature>
<evidence type="ECO:0000256" key="1">
    <source>
        <dbReference type="ARBA" id="ARBA00004141"/>
    </source>
</evidence>
<feature type="compositionally biased region" description="Basic and acidic residues" evidence="6">
    <location>
        <begin position="401"/>
        <end position="419"/>
    </location>
</feature>
<evidence type="ECO:0000256" key="2">
    <source>
        <dbReference type="ARBA" id="ARBA00006939"/>
    </source>
</evidence>